<dbReference type="Pfam" id="PF00905">
    <property type="entry name" value="Transpeptidase"/>
    <property type="match status" value="1"/>
</dbReference>
<dbReference type="STRING" id="1423792.FD09_GL001214"/>
<feature type="region of interest" description="Disordered" evidence="14">
    <location>
        <begin position="655"/>
        <end position="775"/>
    </location>
</feature>
<evidence type="ECO:0000256" key="13">
    <source>
        <dbReference type="ARBA" id="ARBA00049902"/>
    </source>
</evidence>
<keyword evidence="3" id="KW-0121">Carboxypeptidase</keyword>
<evidence type="ECO:0000256" key="1">
    <source>
        <dbReference type="ARBA" id="ARBA00007090"/>
    </source>
</evidence>
<dbReference type="InterPro" id="IPR050396">
    <property type="entry name" value="Glycosyltr_51/Transpeptidase"/>
</dbReference>
<evidence type="ECO:0000256" key="2">
    <source>
        <dbReference type="ARBA" id="ARBA00007739"/>
    </source>
</evidence>
<dbReference type="InterPro" id="IPR012338">
    <property type="entry name" value="Beta-lactam/transpept-like"/>
</dbReference>
<dbReference type="Gene3D" id="1.10.3810.10">
    <property type="entry name" value="Biosynthetic peptidoglycan transglycosylase-like"/>
    <property type="match status" value="1"/>
</dbReference>
<dbReference type="GO" id="GO:0030288">
    <property type="term" value="C:outer membrane-bounded periplasmic space"/>
    <property type="evidence" value="ECO:0007669"/>
    <property type="project" value="TreeGrafter"/>
</dbReference>
<evidence type="ECO:0000256" key="11">
    <source>
        <dbReference type="ARBA" id="ARBA00023316"/>
    </source>
</evidence>
<feature type="compositionally biased region" description="Low complexity" evidence="14">
    <location>
        <begin position="729"/>
        <end position="775"/>
    </location>
</feature>
<comment type="caution">
    <text evidence="17">The sequence shown here is derived from an EMBL/GenBank/DDBJ whole genome shotgun (WGS) entry which is preliminary data.</text>
</comment>
<dbReference type="FunFam" id="1.10.3810.10:FF:000001">
    <property type="entry name" value="Penicillin-binding protein 1A"/>
    <property type="match status" value="1"/>
</dbReference>
<keyword evidence="4" id="KW-0645">Protease</keyword>
<evidence type="ECO:0000256" key="12">
    <source>
        <dbReference type="ARBA" id="ARBA00034000"/>
    </source>
</evidence>
<dbReference type="GO" id="GO:0008658">
    <property type="term" value="F:penicillin binding"/>
    <property type="evidence" value="ECO:0007669"/>
    <property type="project" value="InterPro"/>
</dbReference>
<keyword evidence="18" id="KW-1185">Reference proteome</keyword>
<comment type="similarity">
    <text evidence="2">In the N-terminal section; belongs to the glycosyltransferase 51 family.</text>
</comment>
<dbReference type="GO" id="GO:0071555">
    <property type="term" value="P:cell wall organization"/>
    <property type="evidence" value="ECO:0007669"/>
    <property type="project" value="UniProtKB-KW"/>
</dbReference>
<feature type="domain" description="Glycosyl transferase family 51" evidence="16">
    <location>
        <begin position="71"/>
        <end position="248"/>
    </location>
</feature>
<dbReference type="SUPFAM" id="SSF53955">
    <property type="entry name" value="Lysozyme-like"/>
    <property type="match status" value="1"/>
</dbReference>
<dbReference type="PANTHER" id="PTHR32282">
    <property type="entry name" value="BINDING PROTEIN TRANSPEPTIDASE, PUTATIVE-RELATED"/>
    <property type="match status" value="1"/>
</dbReference>
<dbReference type="AlphaFoldDB" id="A0A0R1N161"/>
<dbReference type="GO" id="GO:0009002">
    <property type="term" value="F:serine-type D-Ala-D-Ala carboxypeptidase activity"/>
    <property type="evidence" value="ECO:0007669"/>
    <property type="project" value="UniProtKB-EC"/>
</dbReference>
<sequence length="775" mass="83236">MNTNDSRKARRNRASKKRHPIRRFFKWVFLALLAVLLAGTALFAYYAKDAPAITLEKLQSGGASTIYSAEGQELTKLGSENRTYVTSDKIPGSLKNAVVSIEDRRFYQEFLGVDPIRILSAAVQNARNDTLQGGSTITQQLVKLSVFSTKASDQTLRRKAQEAWLAFKVTRDYSKDQVLEFYINKVYMSNGVYGMATAAQYYFGKSLNQLDLPQIALLAGMPQAPESYDPYKNPAKAKDRRDTVLNAMVANKKITAAQAAQAKGTAITDGLQPQSAHKNNDETDLVLDPYLKQVIDDVKAKGYNPYIDNLKIYTNVNYDIQKRLYDLANAEDGVFSNDLMQTGVAITNPNNGQVVAMLGGRKLGNVRLALNRAVTADRSNGSTMKPILDYGPAIEYLNWPTSEPVSDTAYTYPGTNIQLYDWDRQYMGQMTMRRALVQSRNVPAIRTLEKVGLSRASTFASGLGISIPSSAGLSVGIGSDVSPLQLAAAYSAFSNGGTYYKPQYINKIITADGVAHTYSTTHRQAMKASTAYMITDMLKGVFTSGTATAANIQGLYQAGKTGTTDYDSTTLANNPALNDTVRDSWMAGYTQHFSVAIWTGYDAANKRGIAGAEQNTAILFYRQIMSYLAEKQTNTDWKKPSNVVRSGSELYLRGTQPATAVTPGSSSSSSQSSRNDGSSSEDGSTHNSSSSSASSFSSGPGTESSSSSSANESQPSTDTSGGEGGQGGNSSNSSQGSSASSSSNNTGGTGGNTAPPTGNNNNNNNANNQGSSQTE</sequence>
<keyword evidence="7" id="KW-0378">Hydrolase</keyword>
<keyword evidence="5" id="KW-0328">Glycosyltransferase</keyword>
<dbReference type="InterPro" id="IPR001460">
    <property type="entry name" value="PCN-bd_Tpept"/>
</dbReference>
<dbReference type="GO" id="GO:0008955">
    <property type="term" value="F:peptidoglycan glycosyltransferase activity"/>
    <property type="evidence" value="ECO:0007669"/>
    <property type="project" value="UniProtKB-EC"/>
</dbReference>
<evidence type="ECO:0000256" key="6">
    <source>
        <dbReference type="ARBA" id="ARBA00022679"/>
    </source>
</evidence>
<dbReference type="InterPro" id="IPR001264">
    <property type="entry name" value="Glyco_trans_51"/>
</dbReference>
<reference evidence="17 18" key="1">
    <citation type="journal article" date="2015" name="Genome Announc.">
        <title>Expanding the biotechnology potential of lactobacilli through comparative genomics of 213 strains and associated genera.</title>
        <authorList>
            <person name="Sun Z."/>
            <person name="Harris H.M."/>
            <person name="McCann A."/>
            <person name="Guo C."/>
            <person name="Argimon S."/>
            <person name="Zhang W."/>
            <person name="Yang X."/>
            <person name="Jeffery I.B."/>
            <person name="Cooney J.C."/>
            <person name="Kagawa T.F."/>
            <person name="Liu W."/>
            <person name="Song Y."/>
            <person name="Salvetti E."/>
            <person name="Wrobel A."/>
            <person name="Rasinkangas P."/>
            <person name="Parkhill J."/>
            <person name="Rea M.C."/>
            <person name="O'Sullivan O."/>
            <person name="Ritari J."/>
            <person name="Douillard F.P."/>
            <person name="Paul Ross R."/>
            <person name="Yang R."/>
            <person name="Briner A.E."/>
            <person name="Felis G.E."/>
            <person name="de Vos W.M."/>
            <person name="Barrangou R."/>
            <person name="Klaenhammer T.R."/>
            <person name="Caufield P.W."/>
            <person name="Cui Y."/>
            <person name="Zhang H."/>
            <person name="O'Toole P.W."/>
        </authorList>
    </citation>
    <scope>NUCLEOTIDE SEQUENCE [LARGE SCALE GENOMIC DNA]</scope>
    <source>
        <strain evidence="17 18">DSM 12744</strain>
    </source>
</reference>
<keyword evidence="6" id="KW-0808">Transferase</keyword>
<feature type="domain" description="Penicillin-binding protein transpeptidase" evidence="15">
    <location>
        <begin position="344"/>
        <end position="592"/>
    </location>
</feature>
<dbReference type="EMBL" id="AZEC01000002">
    <property type="protein sequence ID" value="KRL14054.1"/>
    <property type="molecule type" value="Genomic_DNA"/>
</dbReference>
<feature type="compositionally biased region" description="Low complexity" evidence="14">
    <location>
        <begin position="664"/>
        <end position="720"/>
    </location>
</feature>
<dbReference type="PATRIC" id="fig|1423792.3.peg.1234"/>
<evidence type="ECO:0000259" key="15">
    <source>
        <dbReference type="Pfam" id="PF00905"/>
    </source>
</evidence>
<dbReference type="GO" id="GO:0009252">
    <property type="term" value="P:peptidoglycan biosynthetic process"/>
    <property type="evidence" value="ECO:0007669"/>
    <property type="project" value="UniProtKB-KW"/>
</dbReference>
<evidence type="ECO:0000256" key="3">
    <source>
        <dbReference type="ARBA" id="ARBA00022645"/>
    </source>
</evidence>
<evidence type="ECO:0000256" key="7">
    <source>
        <dbReference type="ARBA" id="ARBA00022801"/>
    </source>
</evidence>
<keyword evidence="8" id="KW-0133">Cell shape</keyword>
<evidence type="ECO:0000256" key="4">
    <source>
        <dbReference type="ARBA" id="ARBA00022670"/>
    </source>
</evidence>
<evidence type="ECO:0000256" key="5">
    <source>
        <dbReference type="ARBA" id="ARBA00022676"/>
    </source>
</evidence>
<keyword evidence="10" id="KW-0511">Multifunctional enzyme</keyword>
<dbReference type="InterPro" id="IPR023346">
    <property type="entry name" value="Lysozyme-like_dom_sf"/>
</dbReference>
<dbReference type="RefSeq" id="WP_057817919.1">
    <property type="nucleotide sequence ID" value="NZ_AZEC01000002.1"/>
</dbReference>
<dbReference type="Proteomes" id="UP000051330">
    <property type="component" value="Unassembled WGS sequence"/>
</dbReference>
<gene>
    <name evidence="17" type="ORF">FD09_GL001214</name>
</gene>
<dbReference type="PANTHER" id="PTHR32282:SF29">
    <property type="entry name" value="PENICILLIN-BINDING PROTEIN 1A"/>
    <property type="match status" value="1"/>
</dbReference>
<proteinExistence type="inferred from homology"/>
<evidence type="ECO:0000313" key="17">
    <source>
        <dbReference type="EMBL" id="KRL14054.1"/>
    </source>
</evidence>
<dbReference type="NCBIfam" id="TIGR02074">
    <property type="entry name" value="PBP_1a_fam"/>
    <property type="match status" value="1"/>
</dbReference>
<organism evidence="17 18">
    <name type="scientific">Schleiferilactobacillus perolens DSM 12744</name>
    <dbReference type="NCBI Taxonomy" id="1423792"/>
    <lineage>
        <taxon>Bacteria</taxon>
        <taxon>Bacillati</taxon>
        <taxon>Bacillota</taxon>
        <taxon>Bacilli</taxon>
        <taxon>Lactobacillales</taxon>
        <taxon>Lactobacillaceae</taxon>
        <taxon>Schleiferilactobacillus</taxon>
    </lineage>
</organism>
<comment type="catalytic activity">
    <reaction evidence="12">
        <text>Preferential cleavage: (Ac)2-L-Lys-D-Ala-|-D-Ala. Also transpeptidation of peptidyl-alanyl moieties that are N-acyl substituents of D-alanine.</text>
        <dbReference type="EC" id="3.4.16.4"/>
    </reaction>
</comment>
<evidence type="ECO:0000313" key="18">
    <source>
        <dbReference type="Proteomes" id="UP000051330"/>
    </source>
</evidence>
<dbReference type="InterPro" id="IPR036950">
    <property type="entry name" value="PBP_transglycosylase"/>
</dbReference>
<dbReference type="Gene3D" id="3.40.710.10">
    <property type="entry name" value="DD-peptidase/beta-lactamase superfamily"/>
    <property type="match status" value="1"/>
</dbReference>
<evidence type="ECO:0000256" key="10">
    <source>
        <dbReference type="ARBA" id="ARBA00023268"/>
    </source>
</evidence>
<comment type="similarity">
    <text evidence="1">In the C-terminal section; belongs to the transpeptidase family.</text>
</comment>
<comment type="catalytic activity">
    <reaction evidence="13">
        <text>[GlcNAc-(1-&gt;4)-Mur2Ac(oyl-L-Ala-gamma-D-Glu-L-Lys-D-Ala-D-Ala)](n)-di-trans,octa-cis-undecaprenyl diphosphate + beta-D-GlcNAc-(1-&gt;4)-Mur2Ac(oyl-L-Ala-gamma-D-Glu-L-Lys-D-Ala-D-Ala)-di-trans,octa-cis-undecaprenyl diphosphate = [GlcNAc-(1-&gt;4)-Mur2Ac(oyl-L-Ala-gamma-D-Glu-L-Lys-D-Ala-D-Ala)](n+1)-di-trans,octa-cis-undecaprenyl diphosphate + di-trans,octa-cis-undecaprenyl diphosphate + H(+)</text>
        <dbReference type="Rhea" id="RHEA:23708"/>
        <dbReference type="Rhea" id="RHEA-COMP:9602"/>
        <dbReference type="Rhea" id="RHEA-COMP:9603"/>
        <dbReference type="ChEBI" id="CHEBI:15378"/>
        <dbReference type="ChEBI" id="CHEBI:58405"/>
        <dbReference type="ChEBI" id="CHEBI:60033"/>
        <dbReference type="ChEBI" id="CHEBI:78435"/>
        <dbReference type="EC" id="2.4.99.28"/>
    </reaction>
</comment>
<evidence type="ECO:0000259" key="16">
    <source>
        <dbReference type="Pfam" id="PF00912"/>
    </source>
</evidence>
<dbReference type="OrthoDB" id="9766909at2"/>
<dbReference type="GO" id="GO:0008360">
    <property type="term" value="P:regulation of cell shape"/>
    <property type="evidence" value="ECO:0007669"/>
    <property type="project" value="UniProtKB-KW"/>
</dbReference>
<accession>A0A0R1N161</accession>
<evidence type="ECO:0000256" key="8">
    <source>
        <dbReference type="ARBA" id="ARBA00022960"/>
    </source>
</evidence>
<keyword evidence="11" id="KW-0961">Cell wall biogenesis/degradation</keyword>
<dbReference type="Pfam" id="PF00912">
    <property type="entry name" value="Transgly"/>
    <property type="match status" value="1"/>
</dbReference>
<dbReference type="SUPFAM" id="SSF56601">
    <property type="entry name" value="beta-lactamase/transpeptidase-like"/>
    <property type="match status" value="1"/>
</dbReference>
<evidence type="ECO:0000256" key="9">
    <source>
        <dbReference type="ARBA" id="ARBA00022984"/>
    </source>
</evidence>
<dbReference type="GO" id="GO:0006508">
    <property type="term" value="P:proteolysis"/>
    <property type="evidence" value="ECO:0007669"/>
    <property type="project" value="UniProtKB-KW"/>
</dbReference>
<protein>
    <submittedName>
        <fullName evidence="17">Penicillin-binding protein 1A</fullName>
    </submittedName>
</protein>
<keyword evidence="9" id="KW-0573">Peptidoglycan synthesis</keyword>
<evidence type="ECO:0000256" key="14">
    <source>
        <dbReference type="SAM" id="MobiDB-lite"/>
    </source>
</evidence>
<name>A0A0R1N161_9LACO</name>